<keyword evidence="6" id="KW-0406">Ion transport</keyword>
<keyword evidence="5 10" id="KW-1133">Transmembrane helix</keyword>
<feature type="transmembrane region" description="Helical" evidence="10">
    <location>
        <begin position="20"/>
        <end position="41"/>
    </location>
</feature>
<feature type="region of interest" description="Disordered" evidence="9">
    <location>
        <begin position="110"/>
        <end position="158"/>
    </location>
</feature>
<dbReference type="Proteomes" id="UP000694888">
    <property type="component" value="Unplaced"/>
</dbReference>
<evidence type="ECO:0000256" key="1">
    <source>
        <dbReference type="ARBA" id="ARBA00004651"/>
    </source>
</evidence>
<organism evidence="11 12">
    <name type="scientific">Aplysia californica</name>
    <name type="common">California sea hare</name>
    <dbReference type="NCBI Taxonomy" id="6500"/>
    <lineage>
        <taxon>Eukaryota</taxon>
        <taxon>Metazoa</taxon>
        <taxon>Spiralia</taxon>
        <taxon>Lophotrochozoa</taxon>
        <taxon>Mollusca</taxon>
        <taxon>Gastropoda</taxon>
        <taxon>Heterobranchia</taxon>
        <taxon>Euthyneura</taxon>
        <taxon>Tectipleura</taxon>
        <taxon>Aplysiida</taxon>
        <taxon>Aplysioidea</taxon>
        <taxon>Aplysiidae</taxon>
        <taxon>Aplysia</taxon>
    </lineage>
</organism>
<evidence type="ECO:0000256" key="5">
    <source>
        <dbReference type="ARBA" id="ARBA00022989"/>
    </source>
</evidence>
<sequence>MKLVRRSLSEDSVDRYNHLWSVVLLLILSLITWLLPFSPAFSSLVENSRSTQSPAGEVLKAMNQRLQPEPPTYKAACWVPAQYTGAHVDYANGVCASFVNSVYPGDGENVSVYRVPEDPDTPIDEPQQLVPFQPKRKEQTSQGSSTSKPETRRVGGDDKTRTYLRKDTYFFTAVTVPLIMFIFAIFLKLPHVLWCLMSGCGAIDVDQTLVTARGGLSLDTDSRERLNSDLCRAVSGAAKSSRCLGLSYLFFKLLLCVVVVGELTVLGSVLLPEVNQLKEKNDEFSKQNALISGLTFSPKTTSEAVYEYENDIVLLCQFKIRQFKLNIQTWSVQCLFHYDTYTAPEATVDPSAANENGTEPGRTQMGDLLLGYHALLTAVLAFLVILLVVNVLSLLSWSSRLCLGICRDVLTSGGSTLSMDLSFLLLMSKENGGPLVTQALGKSLEGESSSGSGTGKLTE</sequence>
<evidence type="ECO:0000313" key="11">
    <source>
        <dbReference type="Proteomes" id="UP000694888"/>
    </source>
</evidence>
<dbReference type="Pfam" id="PF00876">
    <property type="entry name" value="Innexin"/>
    <property type="match status" value="1"/>
</dbReference>
<keyword evidence="3" id="KW-1003">Cell membrane</keyword>
<accession>A0ABM0ZWM4</accession>
<dbReference type="InterPro" id="IPR000990">
    <property type="entry name" value="Innexin"/>
</dbReference>
<keyword evidence="11" id="KW-1185">Reference proteome</keyword>
<evidence type="ECO:0000256" key="8">
    <source>
        <dbReference type="ARBA" id="ARBA00023303"/>
    </source>
</evidence>
<comment type="subcellular location">
    <subcellularLocation>
        <location evidence="1">Cell membrane</location>
        <topology evidence="1">Multi-pass membrane protein</topology>
    </subcellularLocation>
</comment>
<protein>
    <submittedName>
        <fullName evidence="12">Pannexin 10 isoform X1</fullName>
    </submittedName>
</protein>
<evidence type="ECO:0000256" key="2">
    <source>
        <dbReference type="ARBA" id="ARBA00022448"/>
    </source>
</evidence>
<evidence type="ECO:0000256" key="4">
    <source>
        <dbReference type="ARBA" id="ARBA00022692"/>
    </source>
</evidence>
<keyword evidence="8" id="KW-0407">Ion channel</keyword>
<feature type="transmembrane region" description="Helical" evidence="10">
    <location>
        <begin position="372"/>
        <end position="397"/>
    </location>
</feature>
<feature type="compositionally biased region" description="Basic and acidic residues" evidence="9">
    <location>
        <begin position="149"/>
        <end position="158"/>
    </location>
</feature>
<dbReference type="GeneID" id="100533216"/>
<feature type="transmembrane region" description="Helical" evidence="10">
    <location>
        <begin position="249"/>
        <end position="271"/>
    </location>
</feature>
<name>A0ABM0ZWM4_APLCA</name>
<evidence type="ECO:0000256" key="6">
    <source>
        <dbReference type="ARBA" id="ARBA00023065"/>
    </source>
</evidence>
<evidence type="ECO:0000256" key="3">
    <source>
        <dbReference type="ARBA" id="ARBA00022475"/>
    </source>
</evidence>
<keyword evidence="7 10" id="KW-0472">Membrane</keyword>
<evidence type="ECO:0000313" key="12">
    <source>
        <dbReference type="RefSeq" id="XP_012936030.1"/>
    </source>
</evidence>
<evidence type="ECO:0000256" key="9">
    <source>
        <dbReference type="SAM" id="MobiDB-lite"/>
    </source>
</evidence>
<evidence type="ECO:0000256" key="10">
    <source>
        <dbReference type="SAM" id="Phobius"/>
    </source>
</evidence>
<keyword evidence="2" id="KW-0813">Transport</keyword>
<proteinExistence type="predicted"/>
<feature type="transmembrane region" description="Helical" evidence="10">
    <location>
        <begin position="169"/>
        <end position="187"/>
    </location>
</feature>
<evidence type="ECO:0000256" key="7">
    <source>
        <dbReference type="ARBA" id="ARBA00023136"/>
    </source>
</evidence>
<dbReference type="RefSeq" id="XP_012936030.1">
    <property type="nucleotide sequence ID" value="XM_013080576.2"/>
</dbReference>
<gene>
    <name evidence="12" type="primary">LOC100533216</name>
</gene>
<keyword evidence="4 10" id="KW-0812">Transmembrane</keyword>
<reference evidence="12" key="1">
    <citation type="submission" date="2025-08" db="UniProtKB">
        <authorList>
            <consortium name="RefSeq"/>
        </authorList>
    </citation>
    <scope>IDENTIFICATION</scope>
</reference>